<evidence type="ECO:0000256" key="1">
    <source>
        <dbReference type="ARBA" id="ARBA00004141"/>
    </source>
</evidence>
<evidence type="ECO:0000256" key="2">
    <source>
        <dbReference type="ARBA" id="ARBA00010992"/>
    </source>
</evidence>
<dbReference type="Gene3D" id="1.20.1250.20">
    <property type="entry name" value="MFS general substrate transporter like domains"/>
    <property type="match status" value="1"/>
</dbReference>
<dbReference type="InterPro" id="IPR050814">
    <property type="entry name" value="Myo-inositol_Transporter"/>
</dbReference>
<organism evidence="10 11">
    <name type="scientific">Flagellimonas olearia</name>
    <dbReference type="NCBI Taxonomy" id="552546"/>
    <lineage>
        <taxon>Bacteria</taxon>
        <taxon>Pseudomonadati</taxon>
        <taxon>Bacteroidota</taxon>
        <taxon>Flavobacteriia</taxon>
        <taxon>Flavobacteriales</taxon>
        <taxon>Flavobacteriaceae</taxon>
        <taxon>Flagellimonas</taxon>
    </lineage>
</organism>
<dbReference type="InterPro" id="IPR005828">
    <property type="entry name" value="MFS_sugar_transport-like"/>
</dbReference>
<dbReference type="GO" id="GO:0022857">
    <property type="term" value="F:transmembrane transporter activity"/>
    <property type="evidence" value="ECO:0007669"/>
    <property type="project" value="InterPro"/>
</dbReference>
<dbReference type="PANTHER" id="PTHR48020">
    <property type="entry name" value="PROTON MYO-INOSITOL COTRANSPORTER"/>
    <property type="match status" value="1"/>
</dbReference>
<keyword evidence="5 8" id="KW-1133">Transmembrane helix</keyword>
<dbReference type="InterPro" id="IPR036259">
    <property type="entry name" value="MFS_trans_sf"/>
</dbReference>
<dbReference type="Pfam" id="PF00083">
    <property type="entry name" value="Sugar_tr"/>
    <property type="match status" value="1"/>
</dbReference>
<evidence type="ECO:0000313" key="10">
    <source>
        <dbReference type="EMBL" id="RYC53521.1"/>
    </source>
</evidence>
<dbReference type="Proteomes" id="UP000290261">
    <property type="component" value="Unassembled WGS sequence"/>
</dbReference>
<feature type="transmembrane region" description="Helical" evidence="8">
    <location>
        <begin position="368"/>
        <end position="391"/>
    </location>
</feature>
<dbReference type="PRINTS" id="PR00171">
    <property type="entry name" value="SUGRTRNSPORT"/>
</dbReference>
<evidence type="ECO:0000256" key="3">
    <source>
        <dbReference type="ARBA" id="ARBA00022448"/>
    </source>
</evidence>
<evidence type="ECO:0000256" key="6">
    <source>
        <dbReference type="ARBA" id="ARBA00023136"/>
    </source>
</evidence>
<feature type="transmembrane region" description="Helical" evidence="8">
    <location>
        <begin position="109"/>
        <end position="130"/>
    </location>
</feature>
<proteinExistence type="inferred from homology"/>
<feature type="transmembrane region" description="Helical" evidence="8">
    <location>
        <begin position="187"/>
        <end position="209"/>
    </location>
</feature>
<dbReference type="AlphaFoldDB" id="A0A444VRU1"/>
<feature type="transmembrane region" description="Helical" evidence="8">
    <location>
        <begin position="432"/>
        <end position="450"/>
    </location>
</feature>
<evidence type="ECO:0000256" key="4">
    <source>
        <dbReference type="ARBA" id="ARBA00022692"/>
    </source>
</evidence>
<gene>
    <name evidence="10" type="ORF">DN53_04770</name>
</gene>
<feature type="transmembrane region" description="Helical" evidence="8">
    <location>
        <begin position="336"/>
        <end position="356"/>
    </location>
</feature>
<keyword evidence="11" id="KW-1185">Reference proteome</keyword>
<keyword evidence="6 8" id="KW-0472">Membrane</keyword>
<feature type="transmembrane region" description="Helical" evidence="8">
    <location>
        <begin position="51"/>
        <end position="72"/>
    </location>
</feature>
<dbReference type="EMBL" id="JJMP01000001">
    <property type="protein sequence ID" value="RYC53521.1"/>
    <property type="molecule type" value="Genomic_DNA"/>
</dbReference>
<sequence length="470" mass="51756">MNLDQIGKEGNLGYVVFISAVAALGGFLFGYDTAVISGTITMVASQFELDSVLQGWYVSSALIGSIGGVLVAGYISDLIGRKKAMLISSVFFFVSAVGCALAADMLQLVLFRICGGIGIGMISIISPMYISEIAFAKYRGAMVTLYQLAITVGFLAAYLVNFELLDFSDSVGQLEGAQWNKLLVEEVWRGMLGMEAFPALLFLLMVFLLPESPRWLFFRGDENKSTMVLGKIYSSPAKIQEEVHEMKLSLGEVDKGNWRLLLRPNFLKAILIGAAVAILGQFMGVNAVLYYGPTIFEQSGMSGGDALFYQVFVGGVNVLTTILALYIIDKVGRKKLVYFGVTGMILTLLLISGYFVKASEWNIPSYVLLILFLAYVFFTAISISAVIFVLLSEMYPTKIRGMAMSIAGFSLWTGTFIVGQLTPWLLEVLSPQGTFVLFAVMCFPYMYIIWKLVPETTGKTLEEIERFWEQ</sequence>
<keyword evidence="4 8" id="KW-0812">Transmembrane</keyword>
<dbReference type="PROSITE" id="PS00216">
    <property type="entry name" value="SUGAR_TRANSPORT_1"/>
    <property type="match status" value="2"/>
</dbReference>
<name>A0A444VRU1_9FLAO</name>
<dbReference type="PROSITE" id="PS50850">
    <property type="entry name" value="MFS"/>
    <property type="match status" value="1"/>
</dbReference>
<feature type="transmembrane region" description="Helical" evidence="8">
    <location>
        <begin position="403"/>
        <end position="426"/>
    </location>
</feature>
<evidence type="ECO:0000313" key="11">
    <source>
        <dbReference type="Proteomes" id="UP000290261"/>
    </source>
</evidence>
<dbReference type="NCBIfam" id="TIGR00879">
    <property type="entry name" value="SP"/>
    <property type="match status" value="1"/>
</dbReference>
<comment type="subcellular location">
    <subcellularLocation>
        <location evidence="1">Membrane</location>
        <topology evidence="1">Multi-pass membrane protein</topology>
    </subcellularLocation>
</comment>
<feature type="domain" description="Major facilitator superfamily (MFS) profile" evidence="9">
    <location>
        <begin position="18"/>
        <end position="457"/>
    </location>
</feature>
<feature type="transmembrane region" description="Helical" evidence="8">
    <location>
        <begin position="142"/>
        <end position="160"/>
    </location>
</feature>
<feature type="transmembrane region" description="Helical" evidence="8">
    <location>
        <begin position="12"/>
        <end position="31"/>
    </location>
</feature>
<keyword evidence="3 7" id="KW-0813">Transport</keyword>
<comment type="caution">
    <text evidence="10">The sequence shown here is derived from an EMBL/GenBank/DDBJ whole genome shotgun (WGS) entry which is preliminary data.</text>
</comment>
<dbReference type="InterPro" id="IPR003663">
    <property type="entry name" value="Sugar/inositol_transpt"/>
</dbReference>
<evidence type="ECO:0000259" key="9">
    <source>
        <dbReference type="PROSITE" id="PS50850"/>
    </source>
</evidence>
<protein>
    <submittedName>
        <fullName evidence="10">Sugar:proton symporter</fullName>
    </submittedName>
</protein>
<reference evidence="10 11" key="1">
    <citation type="submission" date="2014-04" db="EMBL/GenBank/DDBJ databases">
        <title>Whole genome of Muricauda olearia.</title>
        <authorList>
            <person name="Zhang X.-H."/>
            <person name="Tang K."/>
        </authorList>
    </citation>
    <scope>NUCLEOTIDE SEQUENCE [LARGE SCALE GENOMIC DNA]</scope>
    <source>
        <strain evidence="10 11">Th120</strain>
    </source>
</reference>
<dbReference type="InterPro" id="IPR005829">
    <property type="entry name" value="Sugar_transporter_CS"/>
</dbReference>
<accession>A0A444VRU1</accession>
<evidence type="ECO:0000256" key="8">
    <source>
        <dbReference type="SAM" id="Phobius"/>
    </source>
</evidence>
<evidence type="ECO:0000256" key="7">
    <source>
        <dbReference type="RuleBase" id="RU003346"/>
    </source>
</evidence>
<dbReference type="RefSeq" id="WP_129653179.1">
    <property type="nucleotide sequence ID" value="NZ_ML142907.1"/>
</dbReference>
<feature type="transmembrane region" description="Helical" evidence="8">
    <location>
        <begin position="307"/>
        <end position="329"/>
    </location>
</feature>
<dbReference type="PANTHER" id="PTHR48020:SF12">
    <property type="entry name" value="PROTON MYO-INOSITOL COTRANSPORTER"/>
    <property type="match status" value="1"/>
</dbReference>
<dbReference type="InterPro" id="IPR020846">
    <property type="entry name" value="MFS_dom"/>
</dbReference>
<comment type="similarity">
    <text evidence="2 7">Belongs to the major facilitator superfamily. Sugar transporter (TC 2.A.1.1) family.</text>
</comment>
<feature type="transmembrane region" description="Helical" evidence="8">
    <location>
        <begin position="84"/>
        <end position="103"/>
    </location>
</feature>
<feature type="transmembrane region" description="Helical" evidence="8">
    <location>
        <begin position="269"/>
        <end position="292"/>
    </location>
</feature>
<evidence type="ECO:0000256" key="5">
    <source>
        <dbReference type="ARBA" id="ARBA00022989"/>
    </source>
</evidence>
<dbReference type="GO" id="GO:0016020">
    <property type="term" value="C:membrane"/>
    <property type="evidence" value="ECO:0007669"/>
    <property type="project" value="UniProtKB-SubCell"/>
</dbReference>
<dbReference type="SUPFAM" id="SSF103473">
    <property type="entry name" value="MFS general substrate transporter"/>
    <property type="match status" value="1"/>
</dbReference>